<feature type="compositionally biased region" description="Basic residues" evidence="1">
    <location>
        <begin position="180"/>
        <end position="194"/>
    </location>
</feature>
<feature type="compositionally biased region" description="Polar residues" evidence="1">
    <location>
        <begin position="142"/>
        <end position="159"/>
    </location>
</feature>
<dbReference type="Proteomes" id="UP000694888">
    <property type="component" value="Unplaced"/>
</dbReference>
<reference evidence="3 4" key="1">
    <citation type="submission" date="2025-05" db="UniProtKB">
        <authorList>
            <consortium name="RefSeq"/>
        </authorList>
    </citation>
    <scope>IDENTIFICATION</scope>
</reference>
<feature type="compositionally biased region" description="Basic and acidic residues" evidence="1">
    <location>
        <begin position="268"/>
        <end position="282"/>
    </location>
</feature>
<proteinExistence type="predicted"/>
<feature type="compositionally biased region" description="Low complexity" evidence="1">
    <location>
        <begin position="104"/>
        <end position="118"/>
    </location>
</feature>
<keyword evidence="2" id="KW-1185">Reference proteome</keyword>
<name>A0ABM1A1V4_APLCA</name>
<feature type="compositionally biased region" description="Basic and acidic residues" evidence="1">
    <location>
        <begin position="195"/>
        <end position="215"/>
    </location>
</feature>
<feature type="region of interest" description="Disordered" evidence="1">
    <location>
        <begin position="86"/>
        <end position="215"/>
    </location>
</feature>
<gene>
    <name evidence="3 4" type="primary">LOC101852548</name>
</gene>
<sequence length="303" mass="33481">MEKPRGRQRQAEHPRSQGGDSGSGSVANGNGGQDVQVTVEHNTLCVPNGKGPTGLEEGLDNLGYSVNDARSSNRSSIEMDTLCCDVHESPVPTTPSDASSWQATTDVDTVSDPTTPIDRSPERGLSPSSRLLPNSAVHIDSKTPQSNGYTLSNNQQHGRSSPPPPSDGIDNVKLQDCNKNSKRQQQQKHKRGIRTKHEDPRKSNDTRKDNWHAREANGVRVLMTSQSEEHEFDLHSSHAVESARRNSYAAGIDVGYERDNDVSPSRSFSEDDLQRPQKFVSERNKGEINKAFIRSNDERFIEM</sequence>
<accession>A0ABM1A1V4</accession>
<feature type="compositionally biased region" description="Basic and acidic residues" evidence="1">
    <location>
        <begin position="1"/>
        <end position="15"/>
    </location>
</feature>
<feature type="compositionally biased region" description="Polar residues" evidence="1">
    <location>
        <begin position="94"/>
        <end position="103"/>
    </location>
</feature>
<dbReference type="RefSeq" id="XP_012939126.1">
    <property type="nucleotide sequence ID" value="XM_013083672.2"/>
</dbReference>
<dbReference type="GeneID" id="101852548"/>
<feature type="region of interest" description="Disordered" evidence="1">
    <location>
        <begin position="1"/>
        <end position="74"/>
    </location>
</feature>
<dbReference type="RefSeq" id="XP_005100514.1">
    <property type="nucleotide sequence ID" value="XM_005100457.3"/>
</dbReference>
<evidence type="ECO:0000256" key="1">
    <source>
        <dbReference type="SAM" id="MobiDB-lite"/>
    </source>
</evidence>
<evidence type="ECO:0000313" key="3">
    <source>
        <dbReference type="RefSeq" id="XP_005100514.1"/>
    </source>
</evidence>
<evidence type="ECO:0000313" key="2">
    <source>
        <dbReference type="Proteomes" id="UP000694888"/>
    </source>
</evidence>
<evidence type="ECO:0000313" key="4">
    <source>
        <dbReference type="RefSeq" id="XP_012939126.1"/>
    </source>
</evidence>
<protein>
    <submittedName>
        <fullName evidence="3 4">Uncharacterized protein LOC101852548</fullName>
    </submittedName>
</protein>
<feature type="region of interest" description="Disordered" evidence="1">
    <location>
        <begin position="251"/>
        <end position="282"/>
    </location>
</feature>
<organism evidence="2 4">
    <name type="scientific">Aplysia californica</name>
    <name type="common">California sea hare</name>
    <dbReference type="NCBI Taxonomy" id="6500"/>
    <lineage>
        <taxon>Eukaryota</taxon>
        <taxon>Metazoa</taxon>
        <taxon>Spiralia</taxon>
        <taxon>Lophotrochozoa</taxon>
        <taxon>Mollusca</taxon>
        <taxon>Gastropoda</taxon>
        <taxon>Heterobranchia</taxon>
        <taxon>Euthyneura</taxon>
        <taxon>Tectipleura</taxon>
        <taxon>Aplysiida</taxon>
        <taxon>Aplysioidea</taxon>
        <taxon>Aplysiidae</taxon>
        <taxon>Aplysia</taxon>
    </lineage>
</organism>